<proteinExistence type="inferred from homology"/>
<dbReference type="Gene3D" id="1.10.10.970">
    <property type="entry name" value="RNA 2'-phosphotransferase, Tpt1/KptA family, N-terminal domain"/>
    <property type="match status" value="1"/>
</dbReference>
<keyword evidence="2 5" id="KW-0808">Transferase</keyword>
<evidence type="ECO:0000313" key="7">
    <source>
        <dbReference type="Proteomes" id="UP000273044"/>
    </source>
</evidence>
<evidence type="ECO:0000313" key="6">
    <source>
        <dbReference type="EMBL" id="VEH71129.1"/>
    </source>
</evidence>
<dbReference type="RefSeq" id="WP_061788006.1">
    <property type="nucleotide sequence ID" value="NZ_CAJZDL010000050.1"/>
</dbReference>
<comment type="function">
    <text evidence="4 5">Removes the 2'-phosphate from RNA via an intermediate in which the phosphate is ADP-ribosylated by NAD followed by a presumed transesterification to release the RNA and generate ADP-ribose 1''-2''-cyclic phosphate (APPR&gt;P). May function as an ADP-ribosylase.</text>
</comment>
<dbReference type="InterPro" id="IPR002745">
    <property type="entry name" value="Ptrans_KptA/Tpt1"/>
</dbReference>
<dbReference type="EC" id="2.7.1.-" evidence="5"/>
<dbReference type="Pfam" id="PF01885">
    <property type="entry name" value="PTS_2-RNA"/>
    <property type="match status" value="1"/>
</dbReference>
<dbReference type="GO" id="GO:0006388">
    <property type="term" value="P:tRNA splicing, via endonucleolytic cleavage and ligation"/>
    <property type="evidence" value="ECO:0007669"/>
    <property type="project" value="UniProtKB-UniRule"/>
</dbReference>
<comment type="similarity">
    <text evidence="1 5">Belongs to the KptA/TPT1 family.</text>
</comment>
<dbReference type="PANTHER" id="PTHR12684">
    <property type="entry name" value="PUTATIVE PHOSPHOTRANSFERASE"/>
    <property type="match status" value="1"/>
</dbReference>
<dbReference type="InterPro" id="IPR042080">
    <property type="entry name" value="RNA_2'-PTrans_N"/>
</dbReference>
<dbReference type="GO" id="GO:0000215">
    <property type="term" value="F:tRNA 2'-phosphotransferase activity"/>
    <property type="evidence" value="ECO:0007669"/>
    <property type="project" value="TreeGrafter"/>
</dbReference>
<dbReference type="SUPFAM" id="SSF56399">
    <property type="entry name" value="ADP-ribosylation"/>
    <property type="match status" value="1"/>
</dbReference>
<gene>
    <name evidence="5" type="primary">kptA</name>
    <name evidence="6" type="ORF">NCTC12967_02442</name>
</gene>
<keyword evidence="7" id="KW-1185">Reference proteome</keyword>
<keyword evidence="3 5" id="KW-0520">NAD</keyword>
<dbReference type="GeneID" id="64407877"/>
<dbReference type="Gene3D" id="3.20.170.30">
    <property type="match status" value="1"/>
</dbReference>
<dbReference type="InterPro" id="IPR022928">
    <property type="entry name" value="RNA_2'-PTrans_KptA"/>
</dbReference>
<dbReference type="Proteomes" id="UP000273044">
    <property type="component" value="Chromosome"/>
</dbReference>
<protein>
    <recommendedName>
        <fullName evidence="5">Probable RNA 2'-phosphotransferase</fullName>
        <ecNumber evidence="5">2.7.1.-</ecNumber>
    </recommendedName>
</protein>
<dbReference type="HAMAP" id="MF_00299">
    <property type="entry name" value="KptA"/>
    <property type="match status" value="1"/>
</dbReference>
<evidence type="ECO:0000256" key="2">
    <source>
        <dbReference type="ARBA" id="ARBA00022679"/>
    </source>
</evidence>
<dbReference type="EMBL" id="LR134406">
    <property type="protein sequence ID" value="VEH71129.1"/>
    <property type="molecule type" value="Genomic_DNA"/>
</dbReference>
<evidence type="ECO:0000256" key="3">
    <source>
        <dbReference type="ARBA" id="ARBA00023027"/>
    </source>
</evidence>
<dbReference type="AlphaFoldDB" id="A0A3S4UVY4"/>
<dbReference type="PANTHER" id="PTHR12684:SF2">
    <property type="entry name" value="TRNA 2'-PHOSPHOTRANSFERASE 1"/>
    <property type="match status" value="1"/>
</dbReference>
<reference evidence="6 7" key="1">
    <citation type="submission" date="2018-12" db="EMBL/GenBank/DDBJ databases">
        <authorList>
            <consortium name="Pathogen Informatics"/>
        </authorList>
    </citation>
    <scope>NUCLEOTIDE SEQUENCE [LARGE SCALE GENOMIC DNA]</scope>
    <source>
        <strain evidence="6 7">NCTC12967</strain>
    </source>
</reference>
<evidence type="ECO:0000256" key="1">
    <source>
        <dbReference type="ARBA" id="ARBA00009836"/>
    </source>
</evidence>
<evidence type="ECO:0000256" key="5">
    <source>
        <dbReference type="HAMAP-Rule" id="MF_00299"/>
    </source>
</evidence>
<dbReference type="GO" id="GO:0003950">
    <property type="term" value="F:NAD+ poly-ADP-ribosyltransferase activity"/>
    <property type="evidence" value="ECO:0007669"/>
    <property type="project" value="InterPro"/>
</dbReference>
<organism evidence="6 7">
    <name type="scientific">Arachnia propionica</name>
    <dbReference type="NCBI Taxonomy" id="1750"/>
    <lineage>
        <taxon>Bacteria</taxon>
        <taxon>Bacillati</taxon>
        <taxon>Actinomycetota</taxon>
        <taxon>Actinomycetes</taxon>
        <taxon>Propionibacteriales</taxon>
        <taxon>Propionibacteriaceae</taxon>
        <taxon>Arachnia</taxon>
    </lineage>
</organism>
<sequence>MKKPSTELSRVLSHALRHDPGRYGLELDPEGWVGLGEVVAALRSRPGWESVGVADIEETLAAASKQRHEIRDGRIRAIYGHSLPERIERTPTTPPDLLYHGTSPDNLERVMREGLLPMSRQFVHLSTDVEMAWAVGSRHASRPVVLHIDATAAHAAGIPFYKGNDKVWLADEVPPRFVTAQTLTN</sequence>
<dbReference type="InterPro" id="IPR042081">
    <property type="entry name" value="RNA_2'-PTrans_C"/>
</dbReference>
<name>A0A3S4UVY4_9ACTN</name>
<evidence type="ECO:0000256" key="4">
    <source>
        <dbReference type="ARBA" id="ARBA00025212"/>
    </source>
</evidence>
<accession>A0A3S4UVY4</accession>